<reference evidence="2" key="1">
    <citation type="journal article" date="2019" name="Int. J. Syst. Evol. Microbiol.">
        <title>The Global Catalogue of Microorganisms (GCM) 10K type strain sequencing project: providing services to taxonomists for standard genome sequencing and annotation.</title>
        <authorList>
            <consortium name="The Broad Institute Genomics Platform"/>
            <consortium name="The Broad Institute Genome Sequencing Center for Infectious Disease"/>
            <person name="Wu L."/>
            <person name="Ma J."/>
        </authorList>
    </citation>
    <scope>NUCLEOTIDE SEQUENCE [LARGE SCALE GENOMIC DNA]</scope>
    <source>
        <strain evidence="2">CCM 7043</strain>
    </source>
</reference>
<sequence length="392" mass="44003">MTDFDWGDLVLDVLEDQIEDLVLRYVFDREKDAKFGRWGADVGTHAYVNNRYGQVRHKVSGLMELLDGEDWRTTYRRNRRAMGLAIQDSARNLSFADPVAAALDVEYCEMLASTGRFGVLRDNIGRAVYRTATFGPAELDPDRLRAWRRTAAIGLSRRHRPAVGRLRSRLATARAQEPARPDTDSMTAALARRCLAVFDAELLADVVEQHHATLHAALGADHPRTTDFALVAAEICEDGGFLALGGRMREAHFNPRARSLKTAIETGLDPFTDRAADAALHAEAARALLPYRSLDRAQALLDHALGRLEELMDLMAEPDRSRDDYLLVDELRHSLYFTQGLVLLAGRRWADAERTLRQAFLYLAPPDIDSVAPRAYFNTLVYAGRRWTAART</sequence>
<evidence type="ECO:0008006" key="3">
    <source>
        <dbReference type="Google" id="ProtNLM"/>
    </source>
</evidence>
<evidence type="ECO:0000313" key="2">
    <source>
        <dbReference type="Proteomes" id="UP001597338"/>
    </source>
</evidence>
<accession>A0ABW4V556</accession>
<dbReference type="EMBL" id="JBHUHF010000001">
    <property type="protein sequence ID" value="MFD2024475.1"/>
    <property type="molecule type" value="Genomic_DNA"/>
</dbReference>
<comment type="caution">
    <text evidence="1">The sequence shown here is derived from an EMBL/GenBank/DDBJ whole genome shotgun (WGS) entry which is preliminary data.</text>
</comment>
<dbReference type="RefSeq" id="WP_377196416.1">
    <property type="nucleotide sequence ID" value="NZ_JBHUHF010000001.1"/>
</dbReference>
<evidence type="ECO:0000313" key="1">
    <source>
        <dbReference type="EMBL" id="MFD2024475.1"/>
    </source>
</evidence>
<dbReference type="Proteomes" id="UP001597338">
    <property type="component" value="Unassembled WGS sequence"/>
</dbReference>
<proteinExistence type="predicted"/>
<name>A0ABW4V556_9MICO</name>
<keyword evidence="2" id="KW-1185">Reference proteome</keyword>
<protein>
    <recommendedName>
        <fullName evidence="3">Tetratricopeptide repeat protein</fullName>
    </recommendedName>
</protein>
<gene>
    <name evidence="1" type="ORF">ACFSL2_03025</name>
</gene>
<organism evidence="1 2">
    <name type="scientific">Promicromonospora aerolata</name>
    <dbReference type="NCBI Taxonomy" id="195749"/>
    <lineage>
        <taxon>Bacteria</taxon>
        <taxon>Bacillati</taxon>
        <taxon>Actinomycetota</taxon>
        <taxon>Actinomycetes</taxon>
        <taxon>Micrococcales</taxon>
        <taxon>Promicromonosporaceae</taxon>
        <taxon>Promicromonospora</taxon>
    </lineage>
</organism>